<feature type="domain" description="Alpha-2-macroglobulin RAP C-terminal" evidence="3">
    <location>
        <begin position="17"/>
        <end position="105"/>
    </location>
</feature>
<dbReference type="PANTHER" id="PTHR16560:SF2">
    <property type="entry name" value="ALPHA-2-MACROGLOBULIN RECEPTOR-ASSOCIATED PROTEIN"/>
    <property type="match status" value="1"/>
</dbReference>
<feature type="coiled-coil region" evidence="1">
    <location>
        <begin position="28"/>
        <end position="62"/>
    </location>
</feature>
<evidence type="ECO:0000256" key="1">
    <source>
        <dbReference type="SAM" id="Coils"/>
    </source>
</evidence>
<proteinExistence type="predicted"/>
<keyword evidence="5" id="KW-1185">Reference proteome</keyword>
<accession>A0ABV0S9X5</accession>
<evidence type="ECO:0000313" key="4">
    <source>
        <dbReference type="EMBL" id="MEQ2217360.1"/>
    </source>
</evidence>
<dbReference type="Gene3D" id="1.20.81.10">
    <property type="entry name" value="RAP domain"/>
    <property type="match status" value="1"/>
</dbReference>
<dbReference type="CDD" id="cd14808">
    <property type="entry name" value="RAP_D3"/>
    <property type="match status" value="1"/>
</dbReference>
<comment type="caution">
    <text evidence="4">The sequence shown here is derived from an EMBL/GenBank/DDBJ whole genome shotgun (WGS) entry which is preliminary data.</text>
</comment>
<feature type="non-terminal residue" evidence="4">
    <location>
        <position position="1"/>
    </location>
</feature>
<organism evidence="4 5">
    <name type="scientific">Xenoophorus captivus</name>
    <dbReference type="NCBI Taxonomy" id="1517983"/>
    <lineage>
        <taxon>Eukaryota</taxon>
        <taxon>Metazoa</taxon>
        <taxon>Chordata</taxon>
        <taxon>Craniata</taxon>
        <taxon>Vertebrata</taxon>
        <taxon>Euteleostomi</taxon>
        <taxon>Actinopterygii</taxon>
        <taxon>Neopterygii</taxon>
        <taxon>Teleostei</taxon>
        <taxon>Neoteleostei</taxon>
        <taxon>Acanthomorphata</taxon>
        <taxon>Ovalentaria</taxon>
        <taxon>Atherinomorphae</taxon>
        <taxon>Cyprinodontiformes</taxon>
        <taxon>Goodeidae</taxon>
        <taxon>Xenoophorus</taxon>
    </lineage>
</organism>
<protein>
    <recommendedName>
        <fullName evidence="3">Alpha-2-macroglobulin RAP C-terminal domain-containing protein</fullName>
    </recommendedName>
</protein>
<reference evidence="4 5" key="1">
    <citation type="submission" date="2021-06" db="EMBL/GenBank/DDBJ databases">
        <authorList>
            <person name="Palmer J.M."/>
        </authorList>
    </citation>
    <scope>NUCLEOTIDE SEQUENCE [LARGE SCALE GENOMIC DNA]</scope>
    <source>
        <strain evidence="4 5">XC_2019</strain>
        <tissue evidence="4">Muscle</tissue>
    </source>
</reference>
<dbReference type="EMBL" id="JAHRIN010075795">
    <property type="protein sequence ID" value="MEQ2217360.1"/>
    <property type="molecule type" value="Genomic_DNA"/>
</dbReference>
<evidence type="ECO:0000259" key="3">
    <source>
        <dbReference type="Pfam" id="PF06401"/>
    </source>
</evidence>
<dbReference type="InterPro" id="IPR037999">
    <property type="entry name" value="RAP_D3"/>
</dbReference>
<sequence>AISLDYLFIFLSVSGCSAEFREPRVIELWEAAKRANLSKDELESLKEELRHFETKVEKHSHYQEQLELSHQKLRHVESLGDKEHIKRNQEKYNTLAEKTREMGYKRGLEGRSCSGELLWSAFELGVTESDRWPSPPAFQLSQPVLSALNVLRPHSLSRFHGSDVELCMGWAHELSCAGSAPNTADLKS</sequence>
<feature type="signal peptide" evidence="2">
    <location>
        <begin position="1"/>
        <end position="18"/>
    </location>
</feature>
<dbReference type="InterPro" id="IPR010483">
    <property type="entry name" value="Alpha_2_MRAP_C"/>
</dbReference>
<dbReference type="SUPFAM" id="SSF47045">
    <property type="entry name" value="RAP domain-like"/>
    <property type="match status" value="1"/>
</dbReference>
<dbReference type="InterPro" id="IPR038003">
    <property type="entry name" value="A2-macroglobuin_RAP"/>
</dbReference>
<gene>
    <name evidence="4" type="ORF">XENOCAPTIV_006711</name>
</gene>
<name>A0ABV0S9X5_9TELE</name>
<dbReference type="InterPro" id="IPR036744">
    <property type="entry name" value="RAP_sf"/>
</dbReference>
<dbReference type="Pfam" id="PF06401">
    <property type="entry name" value="Alpha-2-MRAP_C"/>
    <property type="match status" value="1"/>
</dbReference>
<keyword evidence="1" id="KW-0175">Coiled coil</keyword>
<evidence type="ECO:0000256" key="2">
    <source>
        <dbReference type="SAM" id="SignalP"/>
    </source>
</evidence>
<evidence type="ECO:0000313" key="5">
    <source>
        <dbReference type="Proteomes" id="UP001434883"/>
    </source>
</evidence>
<dbReference type="Proteomes" id="UP001434883">
    <property type="component" value="Unassembled WGS sequence"/>
</dbReference>
<keyword evidence="2" id="KW-0732">Signal</keyword>
<feature type="chain" id="PRO_5047103917" description="Alpha-2-macroglobulin RAP C-terminal domain-containing protein" evidence="2">
    <location>
        <begin position="19"/>
        <end position="188"/>
    </location>
</feature>
<dbReference type="PANTHER" id="PTHR16560">
    <property type="entry name" value="ALPHA-2-MACROGLOBULIN RECEPTOR-ASSOCIATED PROTEIN"/>
    <property type="match status" value="1"/>
</dbReference>